<keyword evidence="5 7" id="KW-1133">Transmembrane helix</keyword>
<reference evidence="8" key="2">
    <citation type="journal article" date="2014" name="ISME J.">
        <title>Microbial stratification in low pH oxic and suboxic macroscopic growths along an acid mine drainage.</title>
        <authorList>
            <person name="Mendez-Garcia C."/>
            <person name="Mesa V."/>
            <person name="Sprenger R.R."/>
            <person name="Richter M."/>
            <person name="Diez M.S."/>
            <person name="Solano J."/>
            <person name="Bargiela R."/>
            <person name="Golyshina O.V."/>
            <person name="Manteca A."/>
            <person name="Ramos J.L."/>
            <person name="Gallego J.R."/>
            <person name="Llorente I."/>
            <person name="Martins Dos Santos V.A."/>
            <person name="Jensen O.N."/>
            <person name="Pelaez A.I."/>
            <person name="Sanchez J."/>
            <person name="Ferrer M."/>
        </authorList>
    </citation>
    <scope>NUCLEOTIDE SEQUENCE</scope>
</reference>
<dbReference type="InterPro" id="IPR001248">
    <property type="entry name" value="Pur-cyt_permease"/>
</dbReference>
<keyword evidence="4 7" id="KW-0812">Transmembrane</keyword>
<accession>T0Y7H0</accession>
<dbReference type="PANTHER" id="PTHR31806:SF1">
    <property type="entry name" value="PURINE-CYTOSINE PERMEASE FCY2-RELATED"/>
    <property type="match status" value="1"/>
</dbReference>
<organism evidence="8">
    <name type="scientific">mine drainage metagenome</name>
    <dbReference type="NCBI Taxonomy" id="410659"/>
    <lineage>
        <taxon>unclassified sequences</taxon>
        <taxon>metagenomes</taxon>
        <taxon>ecological metagenomes</taxon>
    </lineage>
</organism>
<dbReference type="GO" id="GO:0022857">
    <property type="term" value="F:transmembrane transporter activity"/>
    <property type="evidence" value="ECO:0007669"/>
    <property type="project" value="InterPro"/>
</dbReference>
<evidence type="ECO:0000313" key="8">
    <source>
        <dbReference type="EMBL" id="EQD29083.1"/>
    </source>
</evidence>
<gene>
    <name evidence="8" type="ORF">B1A_20885</name>
</gene>
<comment type="caution">
    <text evidence="8">The sequence shown here is derived from an EMBL/GenBank/DDBJ whole genome shotgun (WGS) entry which is preliminary data.</text>
</comment>
<keyword evidence="6 7" id="KW-0472">Membrane</keyword>
<evidence type="ECO:0000256" key="3">
    <source>
        <dbReference type="ARBA" id="ARBA00022448"/>
    </source>
</evidence>
<dbReference type="EMBL" id="AUZX01015425">
    <property type="protein sequence ID" value="EQD29083.1"/>
    <property type="molecule type" value="Genomic_DNA"/>
</dbReference>
<feature type="transmembrane region" description="Helical" evidence="7">
    <location>
        <begin position="78"/>
        <end position="100"/>
    </location>
</feature>
<evidence type="ECO:0000256" key="6">
    <source>
        <dbReference type="ARBA" id="ARBA00023136"/>
    </source>
</evidence>
<sequence>FHAYDRVVSVLSLIIFLVLLVKLAGMLPAHAPKSSVTPGTVLLVISIFAAWQITWAPYVSDYSRYLPRATSSARTFWFTYLGSAVGACFVMIVGALGAVVAESQISSNAPAYLAGLFPQVRWLFLVIIVLGVFAANLENLYGAFLTAFTSLVPLGQAGAGVRSRIVATTVVAIIGTVVAIAASANFLT</sequence>
<feature type="non-terminal residue" evidence="8">
    <location>
        <position position="188"/>
    </location>
</feature>
<protein>
    <submittedName>
        <fullName evidence="8">Cytosine/purines/uracil/thiamine/allantoin permease family protein</fullName>
    </submittedName>
</protein>
<feature type="transmembrane region" description="Helical" evidence="7">
    <location>
        <begin position="140"/>
        <end position="158"/>
    </location>
</feature>
<dbReference type="Gene3D" id="1.10.4160.10">
    <property type="entry name" value="Hydantoin permease"/>
    <property type="match status" value="1"/>
</dbReference>
<proteinExistence type="inferred from homology"/>
<dbReference type="GO" id="GO:0005886">
    <property type="term" value="C:plasma membrane"/>
    <property type="evidence" value="ECO:0007669"/>
    <property type="project" value="TreeGrafter"/>
</dbReference>
<feature type="transmembrane region" description="Helical" evidence="7">
    <location>
        <begin position="6"/>
        <end position="27"/>
    </location>
</feature>
<reference evidence="8" key="1">
    <citation type="submission" date="2013-08" db="EMBL/GenBank/DDBJ databases">
        <authorList>
            <person name="Mendez C."/>
            <person name="Richter M."/>
            <person name="Ferrer M."/>
            <person name="Sanchez J."/>
        </authorList>
    </citation>
    <scope>NUCLEOTIDE SEQUENCE</scope>
</reference>
<feature type="non-terminal residue" evidence="8">
    <location>
        <position position="1"/>
    </location>
</feature>
<keyword evidence="3" id="KW-0813">Transport</keyword>
<feature type="transmembrane region" description="Helical" evidence="7">
    <location>
        <begin position="165"/>
        <end position="187"/>
    </location>
</feature>
<dbReference type="AlphaFoldDB" id="T0Y7H0"/>
<dbReference type="PANTHER" id="PTHR31806">
    <property type="entry name" value="PURINE-CYTOSINE PERMEASE FCY2-RELATED"/>
    <property type="match status" value="1"/>
</dbReference>
<name>T0Y7H0_9ZZZZ</name>
<comment type="subcellular location">
    <subcellularLocation>
        <location evidence="1">Membrane</location>
        <topology evidence="1">Multi-pass membrane protein</topology>
    </subcellularLocation>
</comment>
<dbReference type="Pfam" id="PF02133">
    <property type="entry name" value="Transp_cyt_pur"/>
    <property type="match status" value="1"/>
</dbReference>
<dbReference type="InterPro" id="IPR026030">
    <property type="entry name" value="Pur-cyt_permease_Fcy2/21/22"/>
</dbReference>
<evidence type="ECO:0000256" key="4">
    <source>
        <dbReference type="ARBA" id="ARBA00022692"/>
    </source>
</evidence>
<feature type="transmembrane region" description="Helical" evidence="7">
    <location>
        <begin position="39"/>
        <end position="58"/>
    </location>
</feature>
<evidence type="ECO:0000256" key="1">
    <source>
        <dbReference type="ARBA" id="ARBA00004141"/>
    </source>
</evidence>
<feature type="transmembrane region" description="Helical" evidence="7">
    <location>
        <begin position="112"/>
        <end position="134"/>
    </location>
</feature>
<evidence type="ECO:0000256" key="5">
    <source>
        <dbReference type="ARBA" id="ARBA00022989"/>
    </source>
</evidence>
<comment type="similarity">
    <text evidence="2">Belongs to the purine-cytosine permease (2.A.39) family.</text>
</comment>
<evidence type="ECO:0000256" key="7">
    <source>
        <dbReference type="SAM" id="Phobius"/>
    </source>
</evidence>
<evidence type="ECO:0000256" key="2">
    <source>
        <dbReference type="ARBA" id="ARBA00008974"/>
    </source>
</evidence>